<comment type="caution">
    <text evidence="1">The sequence shown here is derived from an EMBL/GenBank/DDBJ whole genome shotgun (WGS) entry which is preliminary data.</text>
</comment>
<dbReference type="EMBL" id="JANSHE010003396">
    <property type="protein sequence ID" value="KAJ2986258.1"/>
    <property type="molecule type" value="Genomic_DNA"/>
</dbReference>
<proteinExistence type="predicted"/>
<evidence type="ECO:0000313" key="2">
    <source>
        <dbReference type="Proteomes" id="UP001144978"/>
    </source>
</evidence>
<keyword evidence="2" id="KW-1185">Reference proteome</keyword>
<evidence type="ECO:0000313" key="1">
    <source>
        <dbReference type="EMBL" id="KAJ2986258.1"/>
    </source>
</evidence>
<reference evidence="1" key="1">
    <citation type="submission" date="2022-08" db="EMBL/GenBank/DDBJ databases">
        <title>Genome Sequence of Pycnoporus sanguineus.</title>
        <authorList>
            <person name="Buettner E."/>
        </authorList>
    </citation>
    <scope>NUCLEOTIDE SEQUENCE</scope>
    <source>
        <strain evidence="1">CG-C14</strain>
    </source>
</reference>
<name>A0ACC1P4G4_9APHY</name>
<sequence>MGTSRTDAEDGHIYGRLANATRAANILSSAYHDVLCTANQGAYKPSWTTYAVTAVALVSRTASRGGFDSSDEGSPWPGSPSKAVASGLSCPPLTYCLARPVDSFADDMGSLCDAQPPEITPCSSVILTLAGFASMHDDMGAIRDGIQQLAADRDSDRERSPSYVLNVLYSPSMLQYYGTGYVPS</sequence>
<protein>
    <submittedName>
        <fullName evidence="1">Uncharacterized protein</fullName>
    </submittedName>
</protein>
<gene>
    <name evidence="1" type="ORF">NUW54_g9841</name>
</gene>
<organism evidence="1 2">
    <name type="scientific">Trametes sanguinea</name>
    <dbReference type="NCBI Taxonomy" id="158606"/>
    <lineage>
        <taxon>Eukaryota</taxon>
        <taxon>Fungi</taxon>
        <taxon>Dikarya</taxon>
        <taxon>Basidiomycota</taxon>
        <taxon>Agaricomycotina</taxon>
        <taxon>Agaricomycetes</taxon>
        <taxon>Polyporales</taxon>
        <taxon>Polyporaceae</taxon>
        <taxon>Trametes</taxon>
    </lineage>
</organism>
<dbReference type="Proteomes" id="UP001144978">
    <property type="component" value="Unassembled WGS sequence"/>
</dbReference>
<accession>A0ACC1P4G4</accession>